<dbReference type="AlphaFoldDB" id="A0A0R2CFW0"/>
<dbReference type="SUPFAM" id="SSF53681">
    <property type="entry name" value="Aspartate/glutamate racemase"/>
    <property type="match status" value="2"/>
</dbReference>
<evidence type="ECO:0008006" key="5">
    <source>
        <dbReference type="Google" id="ProtNLM"/>
    </source>
</evidence>
<dbReference type="PATRIC" id="fig|1423810.4.peg.1439"/>
<dbReference type="PANTHER" id="PTHR21198:SF7">
    <property type="entry name" value="ASPARTATE-GLUTAMATE RACEMASE FAMILY"/>
    <property type="match status" value="1"/>
</dbReference>
<dbReference type="InterPro" id="IPR001920">
    <property type="entry name" value="Asp/Glu_race"/>
</dbReference>
<dbReference type="GO" id="GO:0047661">
    <property type="term" value="F:amino-acid racemase activity"/>
    <property type="evidence" value="ECO:0007669"/>
    <property type="project" value="InterPro"/>
</dbReference>
<dbReference type="EMBL" id="AYZK01000003">
    <property type="protein sequence ID" value="KRM87243.1"/>
    <property type="molecule type" value="Genomic_DNA"/>
</dbReference>
<evidence type="ECO:0000313" key="4">
    <source>
        <dbReference type="Proteomes" id="UP000051789"/>
    </source>
</evidence>
<dbReference type="STRING" id="1423810.FD19_GL001400"/>
<dbReference type="NCBIfam" id="TIGR00035">
    <property type="entry name" value="asp_race"/>
    <property type="match status" value="1"/>
</dbReference>
<evidence type="ECO:0000313" key="3">
    <source>
        <dbReference type="EMBL" id="KRM87243.1"/>
    </source>
</evidence>
<reference evidence="3 4" key="1">
    <citation type="journal article" date="2015" name="Genome Announc.">
        <title>Expanding the biotechnology potential of lactobacilli through comparative genomics of 213 strains and associated genera.</title>
        <authorList>
            <person name="Sun Z."/>
            <person name="Harris H.M."/>
            <person name="McCann A."/>
            <person name="Guo C."/>
            <person name="Argimon S."/>
            <person name="Zhang W."/>
            <person name="Yang X."/>
            <person name="Jeffery I.B."/>
            <person name="Cooney J.C."/>
            <person name="Kagawa T.F."/>
            <person name="Liu W."/>
            <person name="Song Y."/>
            <person name="Salvetti E."/>
            <person name="Wrobel A."/>
            <person name="Rasinkangas P."/>
            <person name="Parkhill J."/>
            <person name="Rea M.C."/>
            <person name="O'Sullivan O."/>
            <person name="Ritari J."/>
            <person name="Douillard F.P."/>
            <person name="Paul Ross R."/>
            <person name="Yang R."/>
            <person name="Briner A.E."/>
            <person name="Felis G.E."/>
            <person name="de Vos W.M."/>
            <person name="Barrangou R."/>
            <person name="Klaenhammer T.R."/>
            <person name="Caufield P.W."/>
            <person name="Cui Y."/>
            <person name="Zhang H."/>
            <person name="O'Toole P.W."/>
        </authorList>
    </citation>
    <scope>NUCLEOTIDE SEQUENCE [LARGE SCALE GENOMIC DNA]</scope>
    <source>
        <strain evidence="3 4">DSM 22698</strain>
    </source>
</reference>
<dbReference type="Proteomes" id="UP000051789">
    <property type="component" value="Unassembled WGS sequence"/>
</dbReference>
<comment type="similarity">
    <text evidence="1">Belongs to the aspartate/glutamate racemases family.</text>
</comment>
<dbReference type="Gene3D" id="3.40.50.1860">
    <property type="match status" value="2"/>
</dbReference>
<protein>
    <recommendedName>
        <fullName evidence="5">Aspartate racemase</fullName>
    </recommendedName>
</protein>
<keyword evidence="4" id="KW-1185">Reference proteome</keyword>
<name>A0A0R2CFW0_9LACO</name>
<keyword evidence="2" id="KW-0413">Isomerase</keyword>
<evidence type="ECO:0000256" key="2">
    <source>
        <dbReference type="ARBA" id="ARBA00023235"/>
    </source>
</evidence>
<accession>A0A0R2CFW0</accession>
<organism evidence="3 4">
    <name type="scientific">Lacticaseibacillus thailandensis DSM 22698 = JCM 13996</name>
    <dbReference type="NCBI Taxonomy" id="1423810"/>
    <lineage>
        <taxon>Bacteria</taxon>
        <taxon>Bacillati</taxon>
        <taxon>Bacillota</taxon>
        <taxon>Bacilli</taxon>
        <taxon>Lactobacillales</taxon>
        <taxon>Lactobacillaceae</taxon>
        <taxon>Lacticaseibacillus</taxon>
    </lineage>
</organism>
<proteinExistence type="inferred from homology"/>
<comment type="caution">
    <text evidence="3">The sequence shown here is derived from an EMBL/GenBank/DDBJ whole genome shotgun (WGS) entry which is preliminary data.</text>
</comment>
<sequence length="236" mass="25829">MPKEVVTLKTIGLLGGMSWESTVTYYQLINTLVNKRLGGVHSAKILIASVDFDEIARCQERNEWDKSADILGRAAHGLELAGADFILIGANTMHKVATQIQSYIKIPLLHIADATIAALQQQHITRVGLLGTKYTVQEDFYKQRIAAASIEVLTPNAAGIDEVNRIIYEELVVGQKEPSSKAKMLATIEQLQQAGAQGLILGCTELDLLVQPADTELPLFDTTRIHAEAAVDWALR</sequence>
<dbReference type="InterPro" id="IPR004380">
    <property type="entry name" value="Asp_race"/>
</dbReference>
<dbReference type="PANTHER" id="PTHR21198">
    <property type="entry name" value="GLUTAMATE RACEMASE"/>
    <property type="match status" value="1"/>
</dbReference>
<evidence type="ECO:0000256" key="1">
    <source>
        <dbReference type="ARBA" id="ARBA00007847"/>
    </source>
</evidence>
<gene>
    <name evidence="3" type="ORF">FD19_GL001400</name>
</gene>
<dbReference type="InterPro" id="IPR015942">
    <property type="entry name" value="Asp/Glu/hydantoin_racemase"/>
</dbReference>
<dbReference type="Pfam" id="PF01177">
    <property type="entry name" value="Asp_Glu_race"/>
    <property type="match status" value="1"/>
</dbReference>